<keyword evidence="3" id="KW-1185">Reference proteome</keyword>
<keyword evidence="1" id="KW-0812">Transmembrane</keyword>
<name>A0A498JZD3_MALDO</name>
<reference evidence="2 3" key="1">
    <citation type="submission" date="2018-10" db="EMBL/GenBank/DDBJ databases">
        <title>A high-quality apple genome assembly.</title>
        <authorList>
            <person name="Hu J."/>
        </authorList>
    </citation>
    <scope>NUCLEOTIDE SEQUENCE [LARGE SCALE GENOMIC DNA]</scope>
    <source>
        <strain evidence="3">cv. HFTH1</strain>
        <tissue evidence="2">Young leaf</tissue>
    </source>
</reference>
<proteinExistence type="predicted"/>
<evidence type="ECO:0000313" key="3">
    <source>
        <dbReference type="Proteomes" id="UP000290289"/>
    </source>
</evidence>
<evidence type="ECO:0000256" key="1">
    <source>
        <dbReference type="SAM" id="Phobius"/>
    </source>
</evidence>
<sequence length="59" mass="6600">MELKQLFVTALIPVLKVLSITALGSYLALDRVNILGEVTRKNLNTVKTIHCFFIQSLVL</sequence>
<dbReference type="AlphaFoldDB" id="A0A498JZD3"/>
<feature type="transmembrane region" description="Helical" evidence="1">
    <location>
        <begin position="6"/>
        <end position="29"/>
    </location>
</feature>
<dbReference type="Proteomes" id="UP000290289">
    <property type="component" value="Chromosome 5"/>
</dbReference>
<accession>A0A498JZD3</accession>
<protein>
    <submittedName>
        <fullName evidence="2">Uncharacterized protein</fullName>
    </submittedName>
</protein>
<dbReference type="EMBL" id="RDQH01000331">
    <property type="protein sequence ID" value="RXH98541.1"/>
    <property type="molecule type" value="Genomic_DNA"/>
</dbReference>
<organism evidence="2 3">
    <name type="scientific">Malus domestica</name>
    <name type="common">Apple</name>
    <name type="synonym">Pyrus malus</name>
    <dbReference type="NCBI Taxonomy" id="3750"/>
    <lineage>
        <taxon>Eukaryota</taxon>
        <taxon>Viridiplantae</taxon>
        <taxon>Streptophyta</taxon>
        <taxon>Embryophyta</taxon>
        <taxon>Tracheophyta</taxon>
        <taxon>Spermatophyta</taxon>
        <taxon>Magnoliopsida</taxon>
        <taxon>eudicotyledons</taxon>
        <taxon>Gunneridae</taxon>
        <taxon>Pentapetalae</taxon>
        <taxon>rosids</taxon>
        <taxon>fabids</taxon>
        <taxon>Rosales</taxon>
        <taxon>Rosaceae</taxon>
        <taxon>Amygdaloideae</taxon>
        <taxon>Maleae</taxon>
        <taxon>Malus</taxon>
    </lineage>
</organism>
<comment type="caution">
    <text evidence="2">The sequence shown here is derived from an EMBL/GenBank/DDBJ whole genome shotgun (WGS) entry which is preliminary data.</text>
</comment>
<gene>
    <name evidence="2" type="ORF">DVH24_010866</name>
</gene>
<evidence type="ECO:0000313" key="2">
    <source>
        <dbReference type="EMBL" id="RXH98541.1"/>
    </source>
</evidence>
<keyword evidence="1" id="KW-0472">Membrane</keyword>
<keyword evidence="1" id="KW-1133">Transmembrane helix</keyword>